<proteinExistence type="predicted"/>
<comment type="caution">
    <text evidence="1">The sequence shown here is derived from an EMBL/GenBank/DDBJ whole genome shotgun (WGS) entry which is preliminary data.</text>
</comment>
<sequence>MANLDKQKIVHLQSQLNEKLAAFKHEQSKINQNMASWVALNDLSKRIKDEFPEVQDAIDLSSSEATGLLAASKLIMHHDIHINEVMAKMKENYKQICTMLEEAQAIVDQLKEGDKDNKRYEKVLKALDKSRADWEVTIKRMAAIMQRLG</sequence>
<evidence type="ECO:0000313" key="2">
    <source>
        <dbReference type="Proteomes" id="UP000767238"/>
    </source>
</evidence>
<name>A0A9P8G8U8_AURME</name>
<accession>A0A9P8G8U8</accession>
<reference evidence="1" key="2">
    <citation type="submission" date="2021-08" db="EMBL/GenBank/DDBJ databases">
        <authorList>
            <person name="Gostincar C."/>
            <person name="Sun X."/>
            <person name="Song Z."/>
            <person name="Gunde-Cimerman N."/>
        </authorList>
    </citation>
    <scope>NUCLEOTIDE SEQUENCE</scope>
    <source>
        <strain evidence="1">EXF-8016</strain>
    </source>
</reference>
<gene>
    <name evidence="1" type="ORF">KCV03_g9447</name>
</gene>
<dbReference type="OrthoDB" id="3854798at2759"/>
<reference evidence="1" key="1">
    <citation type="journal article" date="2021" name="J Fungi (Basel)">
        <title>Virulence traits and population genomics of the black yeast Aureobasidium melanogenum.</title>
        <authorList>
            <person name="Cernosa A."/>
            <person name="Sun X."/>
            <person name="Gostincar C."/>
            <person name="Fang C."/>
            <person name="Gunde-Cimerman N."/>
            <person name="Song Z."/>
        </authorList>
    </citation>
    <scope>NUCLEOTIDE SEQUENCE</scope>
    <source>
        <strain evidence="1">EXF-8016</strain>
    </source>
</reference>
<dbReference type="AlphaFoldDB" id="A0A9P8G8U8"/>
<dbReference type="Proteomes" id="UP000767238">
    <property type="component" value="Unassembled WGS sequence"/>
</dbReference>
<organism evidence="1 2">
    <name type="scientific">Aureobasidium melanogenum</name>
    <name type="common">Aureobasidium pullulans var. melanogenum</name>
    <dbReference type="NCBI Taxonomy" id="46634"/>
    <lineage>
        <taxon>Eukaryota</taxon>
        <taxon>Fungi</taxon>
        <taxon>Dikarya</taxon>
        <taxon>Ascomycota</taxon>
        <taxon>Pezizomycotina</taxon>
        <taxon>Dothideomycetes</taxon>
        <taxon>Dothideomycetidae</taxon>
        <taxon>Dothideales</taxon>
        <taxon>Saccotheciaceae</taxon>
        <taxon>Aureobasidium</taxon>
    </lineage>
</organism>
<protein>
    <submittedName>
        <fullName evidence="1">Uncharacterized protein</fullName>
    </submittedName>
</protein>
<feature type="non-terminal residue" evidence="1">
    <location>
        <position position="149"/>
    </location>
</feature>
<dbReference type="EMBL" id="JAHFYH010000121">
    <property type="protein sequence ID" value="KAH0212197.1"/>
    <property type="molecule type" value="Genomic_DNA"/>
</dbReference>
<evidence type="ECO:0000313" key="1">
    <source>
        <dbReference type="EMBL" id="KAH0212197.1"/>
    </source>
</evidence>